<evidence type="ECO:0000313" key="2">
    <source>
        <dbReference type="Proteomes" id="UP000678895"/>
    </source>
</evidence>
<keyword evidence="2" id="KW-1185">Reference proteome</keyword>
<evidence type="ECO:0000313" key="1">
    <source>
        <dbReference type="EMBL" id="GIO42312.1"/>
    </source>
</evidence>
<sequence length="65" mass="7836">MQEPVELQDILLTYSLKDCKELFQLVSSDLFDYSELPNELQKFHRARLWRCLLERIEKGDITVMF</sequence>
<proteinExistence type="predicted"/>
<dbReference type="EMBL" id="BORS01000006">
    <property type="protein sequence ID" value="GIO42312.1"/>
    <property type="molecule type" value="Genomic_DNA"/>
</dbReference>
<protein>
    <submittedName>
        <fullName evidence="1">Uncharacterized protein</fullName>
    </submittedName>
</protein>
<organism evidence="1 2">
    <name type="scientific">Paenibacillus apis</name>
    <dbReference type="NCBI Taxonomy" id="1792174"/>
    <lineage>
        <taxon>Bacteria</taxon>
        <taxon>Bacillati</taxon>
        <taxon>Bacillota</taxon>
        <taxon>Bacilli</taxon>
        <taxon>Bacillales</taxon>
        <taxon>Paenibacillaceae</taxon>
        <taxon>Paenibacillus</taxon>
    </lineage>
</organism>
<dbReference type="Proteomes" id="UP000678895">
    <property type="component" value="Unassembled WGS sequence"/>
</dbReference>
<reference evidence="1" key="1">
    <citation type="submission" date="2021-03" db="EMBL/GenBank/DDBJ databases">
        <title>Antimicrobial resistance genes in bacteria isolated from Japanese honey, and their potential for conferring macrolide and lincosamide resistance in the American foulbrood pathogen Paenibacillus larvae.</title>
        <authorList>
            <person name="Okamoto M."/>
            <person name="Kumagai M."/>
            <person name="Kanamori H."/>
            <person name="Takamatsu D."/>
        </authorList>
    </citation>
    <scope>NUCLEOTIDE SEQUENCE</scope>
    <source>
        <strain evidence="1">J41TS4</strain>
    </source>
</reference>
<accession>A0A920CMP8</accession>
<comment type="caution">
    <text evidence="1">The sequence shown here is derived from an EMBL/GenBank/DDBJ whole genome shotgun (WGS) entry which is preliminary data.</text>
</comment>
<name>A0A920CMP8_9BACL</name>
<gene>
    <name evidence="1" type="ORF">J41TS4_20700</name>
</gene>
<dbReference type="AlphaFoldDB" id="A0A920CMP8"/>